<protein>
    <submittedName>
        <fullName evidence="1">Uncharacterized protein</fullName>
    </submittedName>
</protein>
<evidence type="ECO:0000313" key="2">
    <source>
        <dbReference type="Proteomes" id="UP000530038"/>
    </source>
</evidence>
<name>A0ABR5ZAS0_9GAMM</name>
<dbReference type="Proteomes" id="UP000530038">
    <property type="component" value="Unassembled WGS sequence"/>
</dbReference>
<gene>
    <name evidence="1" type="ORF">H2Y56_05980</name>
</gene>
<dbReference type="SUPFAM" id="SSF52402">
    <property type="entry name" value="Adenine nucleotide alpha hydrolases-like"/>
    <property type="match status" value="1"/>
</dbReference>
<accession>A0ABR5ZAS0</accession>
<reference evidence="1 2" key="1">
    <citation type="submission" date="2020-07" db="EMBL/GenBank/DDBJ databases">
        <title>Characterization of Pectobacterium aroidearum strains causing soft rot on Amorphophallus konjac.</title>
        <authorList>
            <person name="Xie H."/>
        </authorList>
    </citation>
    <scope>NUCLEOTIDE SEQUENCE [LARGE SCALE GENOMIC DNA]</scope>
    <source>
        <strain evidence="1 2">MY10</strain>
    </source>
</reference>
<dbReference type="EMBL" id="JACERK010000002">
    <property type="protein sequence ID" value="MBA5231667.1"/>
    <property type="molecule type" value="Genomic_DNA"/>
</dbReference>
<evidence type="ECO:0000313" key="1">
    <source>
        <dbReference type="EMBL" id="MBA5231667.1"/>
    </source>
</evidence>
<proteinExistence type="predicted"/>
<organism evidence="1 2">
    <name type="scientific">Pectobacterium aroidearum</name>
    <dbReference type="NCBI Taxonomy" id="1201031"/>
    <lineage>
        <taxon>Bacteria</taxon>
        <taxon>Pseudomonadati</taxon>
        <taxon>Pseudomonadota</taxon>
        <taxon>Gammaproteobacteria</taxon>
        <taxon>Enterobacterales</taxon>
        <taxon>Pectobacteriaceae</taxon>
        <taxon>Pectobacterium</taxon>
    </lineage>
</organism>
<dbReference type="Gene3D" id="3.40.50.620">
    <property type="entry name" value="HUPs"/>
    <property type="match status" value="1"/>
</dbReference>
<keyword evidence="2" id="KW-1185">Reference proteome</keyword>
<dbReference type="InterPro" id="IPR014729">
    <property type="entry name" value="Rossmann-like_a/b/a_fold"/>
</dbReference>
<comment type="caution">
    <text evidence="1">The sequence shown here is derived from an EMBL/GenBank/DDBJ whole genome shotgun (WGS) entry which is preliminary data.</text>
</comment>
<dbReference type="RefSeq" id="WP_181828916.1">
    <property type="nucleotide sequence ID" value="NZ_CP104757.1"/>
</dbReference>
<sequence length="328" mass="38011">MMETHAFYRNEKVVHAFMDTGLEHPGTYDFIRNIINEWEIPIALIRVVYNPQHGKASTYRLINQDELIPDMEAWIGMLEKYGTPFIGGARCTDRMKQAPYQHYCKDHFGRKKYNTWLGIRFDEPARLWGDKNYESLDGEGYARDEISTIFINAISKVRESDAVGYAYLRGDNGFHEDLADRLFKHLKSKVNENLYYLAEVSEYTKSDIISWWAAQSFDLEIDEHLGNCVFCIKKSLPKIALAAMDEPQLAKDYWSALTSDQVRIEENRIGRHLQMYRKKNTFLGVIGMFSMYERDELAGRLRSGRNYDSGSCSESCEPFTCTIDEGEA</sequence>